<dbReference type="InterPro" id="IPR025857">
    <property type="entry name" value="MacB_PCD"/>
</dbReference>
<accession>A0A3B0BYR9</accession>
<feature type="transmembrane region" description="Helical" evidence="6">
    <location>
        <begin position="686"/>
        <end position="710"/>
    </location>
</feature>
<name>A0A3B0BYR9_9FLAO</name>
<evidence type="ECO:0000259" key="7">
    <source>
        <dbReference type="Pfam" id="PF02687"/>
    </source>
</evidence>
<feature type="transmembrane region" description="Helical" evidence="6">
    <location>
        <begin position="738"/>
        <end position="757"/>
    </location>
</feature>
<dbReference type="AlphaFoldDB" id="A0A3B0BYR9"/>
<feature type="domain" description="ABC3 transporter permease C-terminal" evidence="7">
    <location>
        <begin position="304"/>
        <end position="418"/>
    </location>
</feature>
<evidence type="ECO:0000256" key="3">
    <source>
        <dbReference type="ARBA" id="ARBA00022692"/>
    </source>
</evidence>
<feature type="transmembrane region" description="Helical" evidence="6">
    <location>
        <begin position="298"/>
        <end position="320"/>
    </location>
</feature>
<feature type="transmembrane region" description="Helical" evidence="6">
    <location>
        <begin position="440"/>
        <end position="461"/>
    </location>
</feature>
<reference evidence="9 10" key="1">
    <citation type="submission" date="2018-10" db="EMBL/GenBank/DDBJ databases">
        <title>Ulvibacterium marinum gen. nov., sp. nov., a novel marine bacterium of the family Flavobacteriaceae, isolated from a culture of the green alga Ulva prolifera.</title>
        <authorList>
            <person name="Zhang Z."/>
        </authorList>
    </citation>
    <scope>NUCLEOTIDE SEQUENCE [LARGE SCALE GENOMIC DNA]</scope>
    <source>
        <strain evidence="9 10">CCMM003</strain>
    </source>
</reference>
<evidence type="ECO:0000313" key="10">
    <source>
        <dbReference type="Proteomes" id="UP000276603"/>
    </source>
</evidence>
<dbReference type="Pfam" id="PF12704">
    <property type="entry name" value="MacB_PCD"/>
    <property type="match status" value="1"/>
</dbReference>
<evidence type="ECO:0000256" key="1">
    <source>
        <dbReference type="ARBA" id="ARBA00004651"/>
    </source>
</evidence>
<organism evidence="9 10">
    <name type="scientific">Ulvibacterium marinum</name>
    <dbReference type="NCBI Taxonomy" id="2419782"/>
    <lineage>
        <taxon>Bacteria</taxon>
        <taxon>Pseudomonadati</taxon>
        <taxon>Bacteroidota</taxon>
        <taxon>Flavobacteriia</taxon>
        <taxon>Flavobacteriales</taxon>
        <taxon>Flavobacteriaceae</taxon>
        <taxon>Ulvibacterium</taxon>
    </lineage>
</organism>
<evidence type="ECO:0000256" key="6">
    <source>
        <dbReference type="SAM" id="Phobius"/>
    </source>
</evidence>
<sequence>MFKNYLKIAWRNLLKDKQQTLINLLGLTIGTISCLTILLYVFDQTGYDQHHDRAASIHRVRMITDGSGANTETINSATTGPPIAFALKEDFPEIEQVTRVINIDLFNVDMIKASGADEGLYEPRAYLADSTFFRIFNYRMLEGNSKSLNESSTLVLSSTLAKKLFGDEKAMDKVVEISGFSGEPNKLTVKGVFDEDSGKSHLNPNYIISMNTPGLGAYVRQVTDYVTNTFIYTYVKLKPGTRADGLQQKLPDFLKSRAGTQLEERGIKRTLLLQPVTDIHLYSAGITSQIDKVSNIQYLYMLSILALFIQLIACVNFINLSTARANKRGKEIGIRKVVGADKGSLIFQFLGESVLLSFFAVLVSVPITIALLPFINELADSNLSYVNLLDGGIILSLIMLGVLTGLLAGIYPALVLSSVKTASVLKNVINKDSKSGNLRRALVVFQFVLSIGLISIVIIIWQQFNYTQEKNLGFKKENLISLEMNTESARTNFYPLKSQYLNITGVKSITGNWVSPSEDINYELDLYLPGKSAEEHIEGYLNWVGEDYTETAGITLLDGRGLRQTDSTQVIVNESTLRAMGIPKDRAIGSKMVSATDDGNLEFEIVGVVSDFHYASFKEAIAPLVLQGIAAPRRMLIRLEAGRLEEILTSMQQIWKSTVVSTPFMYSFVDKGVERRYEEEKRIGKIAAFFTILAILIATLGLFGLVSYTAEQKKKEIGIRKVLGASIGSVVQLLTKDFIKLVIIAFVLAVPISYLLMQRWLENYTYKIDIEWWTFLLAGSGALVITFLTVGFQSIKSATINPVESIRTE</sequence>
<feature type="transmembrane region" description="Helical" evidence="6">
    <location>
        <begin position="772"/>
        <end position="792"/>
    </location>
</feature>
<dbReference type="EMBL" id="RBCJ01000005">
    <property type="protein sequence ID" value="RKN77980.1"/>
    <property type="molecule type" value="Genomic_DNA"/>
</dbReference>
<dbReference type="RefSeq" id="WP_120713877.1">
    <property type="nucleotide sequence ID" value="NZ_RBCJ01000005.1"/>
</dbReference>
<evidence type="ECO:0000256" key="5">
    <source>
        <dbReference type="ARBA" id="ARBA00023136"/>
    </source>
</evidence>
<keyword evidence="10" id="KW-1185">Reference proteome</keyword>
<keyword evidence="5 6" id="KW-0472">Membrane</keyword>
<gene>
    <name evidence="9" type="ORF">D7Z94_22445</name>
</gene>
<feature type="transmembrane region" description="Helical" evidence="6">
    <location>
        <begin position="395"/>
        <end position="419"/>
    </location>
</feature>
<dbReference type="InterPro" id="IPR003838">
    <property type="entry name" value="ABC3_permease_C"/>
</dbReference>
<evidence type="ECO:0000313" key="9">
    <source>
        <dbReference type="EMBL" id="RKN77980.1"/>
    </source>
</evidence>
<keyword evidence="3 6" id="KW-0812">Transmembrane</keyword>
<evidence type="ECO:0000256" key="2">
    <source>
        <dbReference type="ARBA" id="ARBA00022475"/>
    </source>
</evidence>
<evidence type="ECO:0000256" key="4">
    <source>
        <dbReference type="ARBA" id="ARBA00022989"/>
    </source>
</evidence>
<dbReference type="PANTHER" id="PTHR30572:SF18">
    <property type="entry name" value="ABC-TYPE MACROLIDE FAMILY EXPORT SYSTEM PERMEASE COMPONENT 2"/>
    <property type="match status" value="1"/>
</dbReference>
<dbReference type="OrthoDB" id="8740261at2"/>
<evidence type="ECO:0000259" key="8">
    <source>
        <dbReference type="Pfam" id="PF12704"/>
    </source>
</evidence>
<comment type="caution">
    <text evidence="9">The sequence shown here is derived from an EMBL/GenBank/DDBJ whole genome shotgun (WGS) entry which is preliminary data.</text>
</comment>
<dbReference type="PANTHER" id="PTHR30572">
    <property type="entry name" value="MEMBRANE COMPONENT OF TRANSPORTER-RELATED"/>
    <property type="match status" value="1"/>
</dbReference>
<dbReference type="GO" id="GO:0005886">
    <property type="term" value="C:plasma membrane"/>
    <property type="evidence" value="ECO:0007669"/>
    <property type="project" value="UniProtKB-SubCell"/>
</dbReference>
<keyword evidence="2" id="KW-1003">Cell membrane</keyword>
<protein>
    <submittedName>
        <fullName evidence="9">ABC transporter permease</fullName>
    </submittedName>
</protein>
<keyword evidence="4 6" id="KW-1133">Transmembrane helix</keyword>
<dbReference type="Pfam" id="PF02687">
    <property type="entry name" value="FtsX"/>
    <property type="match status" value="2"/>
</dbReference>
<proteinExistence type="predicted"/>
<dbReference type="GO" id="GO:0022857">
    <property type="term" value="F:transmembrane transporter activity"/>
    <property type="evidence" value="ECO:0007669"/>
    <property type="project" value="TreeGrafter"/>
</dbReference>
<dbReference type="InterPro" id="IPR050250">
    <property type="entry name" value="Macrolide_Exporter_MacB"/>
</dbReference>
<feature type="transmembrane region" description="Helical" evidence="6">
    <location>
        <begin position="354"/>
        <end position="375"/>
    </location>
</feature>
<dbReference type="PROSITE" id="PS51257">
    <property type="entry name" value="PROKAR_LIPOPROTEIN"/>
    <property type="match status" value="1"/>
</dbReference>
<feature type="domain" description="ABC3 transporter permease C-terminal" evidence="7">
    <location>
        <begin position="689"/>
        <end position="802"/>
    </location>
</feature>
<comment type="subcellular location">
    <subcellularLocation>
        <location evidence="1">Cell membrane</location>
        <topology evidence="1">Multi-pass membrane protein</topology>
    </subcellularLocation>
</comment>
<feature type="domain" description="MacB-like periplasmic core" evidence="8">
    <location>
        <begin position="20"/>
        <end position="250"/>
    </location>
</feature>
<dbReference type="Proteomes" id="UP000276603">
    <property type="component" value="Unassembled WGS sequence"/>
</dbReference>
<feature type="transmembrane region" description="Helical" evidence="6">
    <location>
        <begin position="21"/>
        <end position="42"/>
    </location>
</feature>